<accession>A0A7W7HJU9</accession>
<dbReference type="EMBL" id="JACHNC010000001">
    <property type="protein sequence ID" value="MBB4751883.1"/>
    <property type="molecule type" value="Genomic_DNA"/>
</dbReference>
<dbReference type="InterPro" id="IPR032710">
    <property type="entry name" value="NTF2-like_dom_sf"/>
</dbReference>
<dbReference type="Proteomes" id="UP000590511">
    <property type="component" value="Unassembled WGS sequence"/>
</dbReference>
<sequence>MYVTEDRALSAGETDADLRDRIEIVDALYRFGLGQDLADRELFASAFAESAELDFRPAARRWGEDIPVMVGRDTIVDTILTNFAGRVDTTHVVTNPRVHVDGDSASLTALVEAQHLLTADHRVHALLKNRYDVGLVRDQQRWVVRRMVIENVWYTGDPAAIFGGQPLPPRRDGVVVVGAEP</sequence>
<name>A0A7W7HJU9_9ACTN</name>
<reference evidence="3 4" key="1">
    <citation type="submission" date="2020-08" db="EMBL/GenBank/DDBJ databases">
        <title>Sequencing the genomes of 1000 actinobacteria strains.</title>
        <authorList>
            <person name="Klenk H.-P."/>
        </authorList>
    </citation>
    <scope>NUCLEOTIDE SEQUENCE [LARGE SCALE GENOMIC DNA]</scope>
    <source>
        <strain evidence="3 4">DSM 43150</strain>
    </source>
</reference>
<evidence type="ECO:0000313" key="2">
    <source>
        <dbReference type="EMBL" id="GIE46315.1"/>
    </source>
</evidence>
<keyword evidence="5" id="KW-1185">Reference proteome</keyword>
<comment type="caution">
    <text evidence="3">The sequence shown here is derived from an EMBL/GenBank/DDBJ whole genome shotgun (WGS) entry which is preliminary data.</text>
</comment>
<protein>
    <recommendedName>
        <fullName evidence="1">SnoaL-like domain-containing protein</fullName>
    </recommendedName>
</protein>
<dbReference type="InterPro" id="IPR037401">
    <property type="entry name" value="SnoaL-like"/>
</dbReference>
<evidence type="ECO:0000259" key="1">
    <source>
        <dbReference type="Pfam" id="PF13577"/>
    </source>
</evidence>
<organism evidence="3 4">
    <name type="scientific">Actinoplanes lobatus</name>
    <dbReference type="NCBI Taxonomy" id="113568"/>
    <lineage>
        <taxon>Bacteria</taxon>
        <taxon>Bacillati</taxon>
        <taxon>Actinomycetota</taxon>
        <taxon>Actinomycetes</taxon>
        <taxon>Micromonosporales</taxon>
        <taxon>Micromonosporaceae</taxon>
        <taxon>Actinoplanes</taxon>
    </lineage>
</organism>
<dbReference type="Proteomes" id="UP000631312">
    <property type="component" value="Unassembled WGS sequence"/>
</dbReference>
<evidence type="ECO:0000313" key="3">
    <source>
        <dbReference type="EMBL" id="MBB4751883.1"/>
    </source>
</evidence>
<evidence type="ECO:0000313" key="5">
    <source>
        <dbReference type="Proteomes" id="UP000631312"/>
    </source>
</evidence>
<dbReference type="RefSeq" id="WP_188123844.1">
    <property type="nucleotide sequence ID" value="NZ_BOMP01000199.1"/>
</dbReference>
<proteinExistence type="predicted"/>
<reference evidence="2 5" key="2">
    <citation type="submission" date="2021-01" db="EMBL/GenBank/DDBJ databases">
        <title>Whole genome shotgun sequence of Actinoplanes lobatus NBRC 12513.</title>
        <authorList>
            <person name="Komaki H."/>
            <person name="Tamura T."/>
        </authorList>
    </citation>
    <scope>NUCLEOTIDE SEQUENCE [LARGE SCALE GENOMIC DNA]</scope>
    <source>
        <strain evidence="2 5">NBRC 12513</strain>
    </source>
</reference>
<dbReference type="SUPFAM" id="SSF54427">
    <property type="entry name" value="NTF2-like"/>
    <property type="match status" value="1"/>
</dbReference>
<dbReference type="AlphaFoldDB" id="A0A7W7HJU9"/>
<gene>
    <name evidence="2" type="ORF">Alo02nite_92130</name>
    <name evidence="3" type="ORF">BJ964_006044</name>
</gene>
<dbReference type="Gene3D" id="3.10.450.50">
    <property type="match status" value="1"/>
</dbReference>
<dbReference type="EMBL" id="BOMP01000199">
    <property type="protein sequence ID" value="GIE46315.1"/>
    <property type="molecule type" value="Genomic_DNA"/>
</dbReference>
<dbReference type="Pfam" id="PF13577">
    <property type="entry name" value="SnoaL_4"/>
    <property type="match status" value="1"/>
</dbReference>
<feature type="domain" description="SnoaL-like" evidence="1">
    <location>
        <begin position="17"/>
        <end position="147"/>
    </location>
</feature>
<evidence type="ECO:0000313" key="4">
    <source>
        <dbReference type="Proteomes" id="UP000590511"/>
    </source>
</evidence>